<dbReference type="Pfam" id="PF03808">
    <property type="entry name" value="Glyco_tran_WecG"/>
    <property type="match status" value="1"/>
</dbReference>
<keyword evidence="2" id="KW-0808">Transferase</keyword>
<dbReference type="InterPro" id="IPR004629">
    <property type="entry name" value="WecG_TagA_CpsF"/>
</dbReference>
<keyword evidence="4" id="KW-1185">Reference proteome</keyword>
<dbReference type="PANTHER" id="PTHR34136:SF1">
    <property type="entry name" value="UDP-N-ACETYL-D-MANNOSAMINURONIC ACID TRANSFERASE"/>
    <property type="match status" value="1"/>
</dbReference>
<evidence type="ECO:0000256" key="2">
    <source>
        <dbReference type="ARBA" id="ARBA00022679"/>
    </source>
</evidence>
<dbReference type="CDD" id="cd06533">
    <property type="entry name" value="Glyco_transf_WecG_TagA"/>
    <property type="match status" value="1"/>
</dbReference>
<sequence length="254" mass="29158">MEGKRINVLRMHVCLTNMCSVLSQIDNWCAYNEGRYICVSNVHMCMETFDSGEFCEIVNTADMVVPDGKPLVWAQKLMGHKEACQVRGQDLTMALCKLAIEKKLKVGFYGGTQEVLSVMKMKLSEQFSGLDIAYEFAPPFRPLTSIEDKKAIKAINDSGVQILFVGIGCPKQERWMAEHKNKLHCVMLGVGAAFDFIAGNKKHAPRWMQSIGMEWLFRLLCEPNRLWKRYLKQNPRFIWYFAQQLLGSKFKSRE</sequence>
<dbReference type="Proteomes" id="UP001500604">
    <property type="component" value="Unassembled WGS sequence"/>
</dbReference>
<evidence type="ECO:0000256" key="1">
    <source>
        <dbReference type="ARBA" id="ARBA00022676"/>
    </source>
</evidence>
<accession>A0ABP8V1W5</accession>
<proteinExistence type="predicted"/>
<gene>
    <name evidence="3" type="ORF">GCM10023116_22130</name>
</gene>
<evidence type="ECO:0000313" key="4">
    <source>
        <dbReference type="Proteomes" id="UP001500604"/>
    </source>
</evidence>
<dbReference type="NCBIfam" id="TIGR00696">
    <property type="entry name" value="wecG_tagA_cpsF"/>
    <property type="match status" value="1"/>
</dbReference>
<evidence type="ECO:0000313" key="3">
    <source>
        <dbReference type="EMBL" id="GAA4649931.1"/>
    </source>
</evidence>
<reference evidence="4" key="1">
    <citation type="journal article" date="2019" name="Int. J. Syst. Evol. Microbiol.">
        <title>The Global Catalogue of Microorganisms (GCM) 10K type strain sequencing project: providing services to taxonomists for standard genome sequencing and annotation.</title>
        <authorList>
            <consortium name="The Broad Institute Genomics Platform"/>
            <consortium name="The Broad Institute Genome Sequencing Center for Infectious Disease"/>
            <person name="Wu L."/>
            <person name="Ma J."/>
        </authorList>
    </citation>
    <scope>NUCLEOTIDE SEQUENCE [LARGE SCALE GENOMIC DNA]</scope>
    <source>
        <strain evidence="4">JCM 17805</strain>
    </source>
</reference>
<organism evidence="3 4">
    <name type="scientific">Kistimonas scapharcae</name>
    <dbReference type="NCBI Taxonomy" id="1036133"/>
    <lineage>
        <taxon>Bacteria</taxon>
        <taxon>Pseudomonadati</taxon>
        <taxon>Pseudomonadota</taxon>
        <taxon>Gammaproteobacteria</taxon>
        <taxon>Oceanospirillales</taxon>
        <taxon>Endozoicomonadaceae</taxon>
        <taxon>Kistimonas</taxon>
    </lineage>
</organism>
<dbReference type="PANTHER" id="PTHR34136">
    <property type="match status" value="1"/>
</dbReference>
<protein>
    <submittedName>
        <fullName evidence="3">WecB/TagA/CpsF family glycosyltransferase</fullName>
    </submittedName>
</protein>
<comment type="caution">
    <text evidence="3">The sequence shown here is derived from an EMBL/GenBank/DDBJ whole genome shotgun (WGS) entry which is preliminary data.</text>
</comment>
<dbReference type="EMBL" id="BAABFL010000338">
    <property type="protein sequence ID" value="GAA4649931.1"/>
    <property type="molecule type" value="Genomic_DNA"/>
</dbReference>
<name>A0ABP8V1W5_9GAMM</name>
<keyword evidence="1" id="KW-0328">Glycosyltransferase</keyword>